<accession>A0A9D2WPX2</accession>
<evidence type="ECO:0000313" key="11">
    <source>
        <dbReference type="Proteomes" id="UP000798488"/>
    </source>
</evidence>
<feature type="domain" description="Spore germination protein N-terminal" evidence="9">
    <location>
        <begin position="30"/>
        <end position="205"/>
    </location>
</feature>
<evidence type="ECO:0000256" key="4">
    <source>
        <dbReference type="ARBA" id="ARBA00022729"/>
    </source>
</evidence>
<dbReference type="PANTHER" id="PTHR35789:SF1">
    <property type="entry name" value="SPORE GERMINATION PROTEIN B3"/>
    <property type="match status" value="1"/>
</dbReference>
<dbReference type="InterPro" id="IPR057336">
    <property type="entry name" value="GerAC_N"/>
</dbReference>
<keyword evidence="5" id="KW-0472">Membrane</keyword>
<evidence type="ECO:0000256" key="6">
    <source>
        <dbReference type="ARBA" id="ARBA00023139"/>
    </source>
</evidence>
<organism evidence="10 11">
    <name type="scientific">Sporotomaculum syntrophicum</name>
    <dbReference type="NCBI Taxonomy" id="182264"/>
    <lineage>
        <taxon>Bacteria</taxon>
        <taxon>Bacillati</taxon>
        <taxon>Bacillota</taxon>
        <taxon>Clostridia</taxon>
        <taxon>Eubacteriales</taxon>
        <taxon>Desulfallaceae</taxon>
        <taxon>Sporotomaculum</taxon>
    </lineage>
</organism>
<keyword evidence="7" id="KW-0449">Lipoprotein</keyword>
<evidence type="ECO:0000313" key="10">
    <source>
        <dbReference type="EMBL" id="KAF1084442.1"/>
    </source>
</evidence>
<dbReference type="OrthoDB" id="9816067at2"/>
<dbReference type="Gene3D" id="3.30.300.210">
    <property type="entry name" value="Nutrient germinant receptor protein C, domain 3"/>
    <property type="match status" value="1"/>
</dbReference>
<evidence type="ECO:0000256" key="2">
    <source>
        <dbReference type="ARBA" id="ARBA00007886"/>
    </source>
</evidence>
<gene>
    <name evidence="10" type="primary">gerBC_2</name>
    <name evidence="10" type="ORF">SPSYN_02219</name>
</gene>
<dbReference type="Pfam" id="PF05504">
    <property type="entry name" value="Spore_GerAC"/>
    <property type="match status" value="1"/>
</dbReference>
<dbReference type="RefSeq" id="WP_161822524.1">
    <property type="nucleotide sequence ID" value="NZ_LSRS01000005.1"/>
</dbReference>
<keyword evidence="4" id="KW-0732">Signal</keyword>
<evidence type="ECO:0000256" key="5">
    <source>
        <dbReference type="ARBA" id="ARBA00023136"/>
    </source>
</evidence>
<reference evidence="10" key="1">
    <citation type="submission" date="2016-02" db="EMBL/GenBank/DDBJ databases">
        <title>Draft Genome Sequence of Sporotomaculum syntrophicum Strain FB, a Syntrophic Benzoate Degrader.</title>
        <authorList>
            <person name="Nobu M.K."/>
            <person name="Narihiro T."/>
            <person name="Qiu Y.-L."/>
            <person name="Ohashi A."/>
            <person name="Liu W.-T."/>
            <person name="Yuji S."/>
        </authorList>
    </citation>
    <scope>NUCLEOTIDE SEQUENCE</scope>
    <source>
        <strain evidence="10">FB</strain>
    </source>
</reference>
<proteinExistence type="inferred from homology"/>
<dbReference type="Proteomes" id="UP000798488">
    <property type="component" value="Unassembled WGS sequence"/>
</dbReference>
<dbReference type="PANTHER" id="PTHR35789">
    <property type="entry name" value="SPORE GERMINATION PROTEIN B3"/>
    <property type="match status" value="1"/>
</dbReference>
<comment type="similarity">
    <text evidence="2">Belongs to the GerABKC lipoprotein family.</text>
</comment>
<dbReference type="GO" id="GO:0009847">
    <property type="term" value="P:spore germination"/>
    <property type="evidence" value="ECO:0007669"/>
    <property type="project" value="InterPro"/>
</dbReference>
<evidence type="ECO:0000256" key="7">
    <source>
        <dbReference type="ARBA" id="ARBA00023288"/>
    </source>
</evidence>
<dbReference type="Pfam" id="PF25198">
    <property type="entry name" value="Spore_GerAC_N"/>
    <property type="match status" value="1"/>
</dbReference>
<comment type="caution">
    <text evidence="10">The sequence shown here is derived from an EMBL/GenBank/DDBJ whole genome shotgun (WGS) entry which is preliminary data.</text>
</comment>
<keyword evidence="3" id="KW-0309">Germination</keyword>
<dbReference type="InterPro" id="IPR008844">
    <property type="entry name" value="Spore_GerAC-like"/>
</dbReference>
<evidence type="ECO:0000259" key="9">
    <source>
        <dbReference type="Pfam" id="PF25198"/>
    </source>
</evidence>
<dbReference type="InterPro" id="IPR038501">
    <property type="entry name" value="Spore_GerAC_C_sf"/>
</dbReference>
<dbReference type="InterPro" id="IPR046953">
    <property type="entry name" value="Spore_GerAC-like_C"/>
</dbReference>
<name>A0A9D2WPX2_9FIRM</name>
<dbReference type="NCBIfam" id="TIGR02887">
    <property type="entry name" value="spore_ger_x_C"/>
    <property type="match status" value="1"/>
</dbReference>
<sequence length="430" mass="47167">MLKNSRQRLTAALLILLVLLFAAGCGSNSEPDALSYVLLIGIDHGAQNLLRVSYLIAVPKVIAGGGQEGAGGGGGEGQRSANVITIEAPSIYASMNMVNSFVGRRISLMHAKGIIFSEAMAKDGSMGVIVPGLTQFRETRGTAFIAVARQKPEEILNKMTPFLETNPAKYIELLAGNQSFTGYIPGEKLQDFYNDLKIGGINPVALLFAVSNEKLPPHNGQSSYRSEGDYVAGEMVKKGGVSLEAMGAAVFRGGKMVGTLNGDETSIYSMFRGQYGRRIYTIKDPLKPGKLVIMDVSQTDKPRIKVKLTEEGPIIEARLSLEGNVLGVNSLIDYSLPRYRPVLEQAFEELIEQQARELVEKTQHEYRSDIFGFGNKALRLVLTQRDWEQLNWAALYEEAQVSVDVEYKIRRTGTQLRLMPIARSNSESIQ</sequence>
<keyword evidence="6" id="KW-0564">Palmitate</keyword>
<dbReference type="EMBL" id="LSRS01000005">
    <property type="protein sequence ID" value="KAF1084442.1"/>
    <property type="molecule type" value="Genomic_DNA"/>
</dbReference>
<comment type="subcellular location">
    <subcellularLocation>
        <location evidence="1">Membrane</location>
        <topology evidence="1">Lipid-anchor</topology>
    </subcellularLocation>
</comment>
<evidence type="ECO:0000259" key="8">
    <source>
        <dbReference type="Pfam" id="PF05504"/>
    </source>
</evidence>
<dbReference type="GO" id="GO:0016020">
    <property type="term" value="C:membrane"/>
    <property type="evidence" value="ECO:0007669"/>
    <property type="project" value="UniProtKB-SubCell"/>
</dbReference>
<dbReference type="PROSITE" id="PS51257">
    <property type="entry name" value="PROKAR_LIPOPROTEIN"/>
    <property type="match status" value="1"/>
</dbReference>
<keyword evidence="11" id="KW-1185">Reference proteome</keyword>
<evidence type="ECO:0000256" key="1">
    <source>
        <dbReference type="ARBA" id="ARBA00004635"/>
    </source>
</evidence>
<evidence type="ECO:0000256" key="3">
    <source>
        <dbReference type="ARBA" id="ARBA00022544"/>
    </source>
</evidence>
<protein>
    <submittedName>
        <fullName evidence="10">Spore germination protein B3</fullName>
    </submittedName>
</protein>
<feature type="domain" description="Spore germination GerAC-like C-terminal" evidence="8">
    <location>
        <begin position="246"/>
        <end position="413"/>
    </location>
</feature>
<dbReference type="AlphaFoldDB" id="A0A9D2WPX2"/>